<dbReference type="Proteomes" id="UP000324222">
    <property type="component" value="Unassembled WGS sequence"/>
</dbReference>
<name>A0A5B7CSW6_PORTR</name>
<gene>
    <name evidence="1" type="ORF">E2C01_005023</name>
</gene>
<dbReference type="AlphaFoldDB" id="A0A5B7CSW6"/>
<organism evidence="1 2">
    <name type="scientific">Portunus trituberculatus</name>
    <name type="common">Swimming crab</name>
    <name type="synonym">Neptunus trituberculatus</name>
    <dbReference type="NCBI Taxonomy" id="210409"/>
    <lineage>
        <taxon>Eukaryota</taxon>
        <taxon>Metazoa</taxon>
        <taxon>Ecdysozoa</taxon>
        <taxon>Arthropoda</taxon>
        <taxon>Crustacea</taxon>
        <taxon>Multicrustacea</taxon>
        <taxon>Malacostraca</taxon>
        <taxon>Eumalacostraca</taxon>
        <taxon>Eucarida</taxon>
        <taxon>Decapoda</taxon>
        <taxon>Pleocyemata</taxon>
        <taxon>Brachyura</taxon>
        <taxon>Eubrachyura</taxon>
        <taxon>Portunoidea</taxon>
        <taxon>Portunidae</taxon>
        <taxon>Portuninae</taxon>
        <taxon>Portunus</taxon>
    </lineage>
</organism>
<reference evidence="1 2" key="1">
    <citation type="submission" date="2019-05" db="EMBL/GenBank/DDBJ databases">
        <title>Another draft genome of Portunus trituberculatus and its Hox gene families provides insights of decapod evolution.</title>
        <authorList>
            <person name="Jeong J.-H."/>
            <person name="Song I."/>
            <person name="Kim S."/>
            <person name="Choi T."/>
            <person name="Kim D."/>
            <person name="Ryu S."/>
            <person name="Kim W."/>
        </authorList>
    </citation>
    <scope>NUCLEOTIDE SEQUENCE [LARGE SCALE GENOMIC DNA]</scope>
    <source>
        <tissue evidence="1">Muscle</tissue>
    </source>
</reference>
<dbReference type="EMBL" id="VSRR010000211">
    <property type="protein sequence ID" value="MPC12335.1"/>
    <property type="molecule type" value="Genomic_DNA"/>
</dbReference>
<sequence>MQDTIHDILSALYCTADYDNALFMSAVNTEALLKGCRVVSQPANQPASQRTAVAASHIHSIKTILINQPLIQIRLSVCINSCTNPKPPGILTSASDKGYNGFPVSYQTCGNDRRCLTRGDEAGQGFPNGEQ</sequence>
<evidence type="ECO:0000313" key="2">
    <source>
        <dbReference type="Proteomes" id="UP000324222"/>
    </source>
</evidence>
<keyword evidence="2" id="KW-1185">Reference proteome</keyword>
<proteinExistence type="predicted"/>
<protein>
    <submittedName>
        <fullName evidence="1">Uncharacterized protein</fullName>
    </submittedName>
</protein>
<comment type="caution">
    <text evidence="1">The sequence shown here is derived from an EMBL/GenBank/DDBJ whole genome shotgun (WGS) entry which is preliminary data.</text>
</comment>
<evidence type="ECO:0000313" key="1">
    <source>
        <dbReference type="EMBL" id="MPC12335.1"/>
    </source>
</evidence>
<accession>A0A5B7CSW6</accession>